<reference evidence="2" key="1">
    <citation type="journal article" date="2015" name="Nat. Genet.">
        <title>The genome and transcriptome of the zoonotic hookworm Ancylostoma ceylanicum identify infection-specific gene families.</title>
        <authorList>
            <person name="Schwarz E.M."/>
            <person name="Hu Y."/>
            <person name="Antoshechkin I."/>
            <person name="Miller M.M."/>
            <person name="Sternberg P.W."/>
            <person name="Aroian R.V."/>
        </authorList>
    </citation>
    <scope>NUCLEOTIDE SEQUENCE</scope>
    <source>
        <strain evidence="2">HY135</strain>
    </source>
</reference>
<comment type="caution">
    <text evidence="1">The sequence shown here is derived from an EMBL/GenBank/DDBJ whole genome shotgun (WGS) entry which is preliminary data.</text>
</comment>
<organism evidence="1 2">
    <name type="scientific">Ancylostoma ceylanicum</name>
    <dbReference type="NCBI Taxonomy" id="53326"/>
    <lineage>
        <taxon>Eukaryota</taxon>
        <taxon>Metazoa</taxon>
        <taxon>Ecdysozoa</taxon>
        <taxon>Nematoda</taxon>
        <taxon>Chromadorea</taxon>
        <taxon>Rhabditida</taxon>
        <taxon>Rhabditina</taxon>
        <taxon>Rhabditomorpha</taxon>
        <taxon>Strongyloidea</taxon>
        <taxon>Ancylostomatidae</taxon>
        <taxon>Ancylostomatinae</taxon>
        <taxon>Ancylostoma</taxon>
    </lineage>
</organism>
<name>A0A016WYR6_9BILA</name>
<dbReference type="EMBL" id="JARK01000071">
    <property type="protein sequence ID" value="EYC44148.1"/>
    <property type="molecule type" value="Genomic_DNA"/>
</dbReference>
<dbReference type="AlphaFoldDB" id="A0A016WYR6"/>
<accession>A0A016WYR6</accession>
<evidence type="ECO:0000313" key="2">
    <source>
        <dbReference type="Proteomes" id="UP000024635"/>
    </source>
</evidence>
<dbReference type="Proteomes" id="UP000024635">
    <property type="component" value="Unassembled WGS sequence"/>
</dbReference>
<evidence type="ECO:0000313" key="1">
    <source>
        <dbReference type="EMBL" id="EYC44148.1"/>
    </source>
</evidence>
<gene>
    <name evidence="1" type="primary">Acey_s0471.g2058</name>
    <name evidence="1" type="ORF">Y032_0471g2058</name>
</gene>
<proteinExistence type="predicted"/>
<keyword evidence="2" id="KW-1185">Reference proteome</keyword>
<protein>
    <submittedName>
        <fullName evidence="1">Uncharacterized protein</fullName>
    </submittedName>
</protein>
<sequence>MSTWVLVSAAPANAVDRACGAWPSTVDVVLRMECVPSIRVSWRDVRARYQRTTRPRLRRDFISCLLAYSALVYHCL</sequence>